<evidence type="ECO:0000313" key="2">
    <source>
        <dbReference type="Proteomes" id="UP000322918"/>
    </source>
</evidence>
<accession>A0A5M9HEI0</accession>
<dbReference type="AlphaFoldDB" id="A0A5M9HEI0"/>
<dbReference type="RefSeq" id="WP_141814538.1">
    <property type="nucleotide sequence ID" value="NZ_VFPL01000001.1"/>
</dbReference>
<dbReference type="OrthoDB" id="9977100at2"/>
<protein>
    <submittedName>
        <fullName evidence="1">Uncharacterized protein</fullName>
    </submittedName>
</protein>
<evidence type="ECO:0000313" key="1">
    <source>
        <dbReference type="EMBL" id="KAA8483744.1"/>
    </source>
</evidence>
<keyword evidence="2" id="KW-1185">Reference proteome</keyword>
<reference evidence="1 2" key="1">
    <citation type="submission" date="2019-09" db="EMBL/GenBank/DDBJ databases">
        <title>Pararcticibacter amylolyticus gen. nov., sp. nov., isolated from a rottenly hemp rope, and reclassification of Pedobacter tournemirensis as Pararcticibacter tournemirensis comb. nov.</title>
        <authorList>
            <person name="Cai Y."/>
        </authorList>
    </citation>
    <scope>NUCLEOTIDE SEQUENCE [LARGE SCALE GENOMIC DNA]</scope>
    <source>
        <strain evidence="1 2">TF5-37.2-LB10</strain>
    </source>
</reference>
<organism evidence="1 2">
    <name type="scientific">Arcticibacter tournemirensis</name>
    <dbReference type="NCBI Taxonomy" id="699437"/>
    <lineage>
        <taxon>Bacteria</taxon>
        <taxon>Pseudomonadati</taxon>
        <taxon>Bacteroidota</taxon>
        <taxon>Sphingobacteriia</taxon>
        <taxon>Sphingobacteriales</taxon>
        <taxon>Sphingobacteriaceae</taxon>
        <taxon>Arcticibacter</taxon>
    </lineage>
</organism>
<comment type="caution">
    <text evidence="1">The sequence shown here is derived from an EMBL/GenBank/DDBJ whole genome shotgun (WGS) entry which is preliminary data.</text>
</comment>
<gene>
    <name evidence="1" type="ORF">F1649_07600</name>
</gene>
<dbReference type="EMBL" id="VWNE01000010">
    <property type="protein sequence ID" value="KAA8483744.1"/>
    <property type="molecule type" value="Genomic_DNA"/>
</dbReference>
<proteinExistence type="predicted"/>
<dbReference type="Proteomes" id="UP000322918">
    <property type="component" value="Unassembled WGS sequence"/>
</dbReference>
<name>A0A5M9HEI0_9SPHI</name>
<sequence>MSKYSLLSVAVQGEQMRNAQKLYFEQISKAKKSKNPEDFAQAKKTLAMSKNLERVFDDTILEISRGEYSLCSTLSSVSLAVEIKDALSKLSFHEEAIIKPLTNIRHNNGRQYQAILEVTSLKRAFFSKRIYADHVFTSQNLLIEDF</sequence>